<dbReference type="Pfam" id="PF02687">
    <property type="entry name" value="FtsX"/>
    <property type="match status" value="1"/>
</dbReference>
<evidence type="ECO:0000256" key="2">
    <source>
        <dbReference type="ARBA" id="ARBA00005236"/>
    </source>
</evidence>
<sequence length="413" mass="46819">MLRSPEWFIAWRYLWASRKERFIAIIASFSFLGIVLGVATLILVMSVMNGFREELVSRVIGFNGHLLLSEGEKLNQVFDVQTKVEKISGIKYTAPLVQKQILITSEKEACGALVQGVTPEVLKKRPLISDNLIEGDVQTFSKEENQIMIGSGLARKLNVHVGDKLKLTTPQMNLTAFGSFPKTKFFKLAAIFKSGMYEYDQNFSFISLKASQKLFSLEDSVSALEIFVEDPDDMENIKAAIREKFPFFYIHDWQHVNEKFFSTLEVQKNIMFLILMLIVLVAAFNIISCLMMLVKDKTKDIAILQALGANRSFILRIFFYVGSFIGVFGALVGTGIGLLLSYRLDRIRLFLESISGYKLFREEIYFLAHLPSKVNLDQALLVCALAIILSVLATWYPARKASRLNPIEGLRYE</sequence>
<accession>A0A023E022</accession>
<evidence type="ECO:0000259" key="10">
    <source>
        <dbReference type="Pfam" id="PF12704"/>
    </source>
</evidence>
<proteinExistence type="inferred from homology"/>
<dbReference type="Pfam" id="PF12704">
    <property type="entry name" value="MacB_PCD"/>
    <property type="match status" value="1"/>
</dbReference>
<protein>
    <submittedName>
        <fullName evidence="11">Lipoprotein-releasing system transmembrane protein LolC</fullName>
    </submittedName>
</protein>
<comment type="subcellular location">
    <subcellularLocation>
        <location evidence="1">Cell membrane</location>
        <topology evidence="1">Multi-pass membrane protein</topology>
    </subcellularLocation>
</comment>
<organism evidence="11 12">
    <name type="scientific">Holospora elegans E1</name>
    <dbReference type="NCBI Taxonomy" id="1427503"/>
    <lineage>
        <taxon>Bacteria</taxon>
        <taxon>Pseudomonadati</taxon>
        <taxon>Pseudomonadota</taxon>
        <taxon>Alphaproteobacteria</taxon>
        <taxon>Holosporales</taxon>
        <taxon>Holosporaceae</taxon>
        <taxon>Holospora</taxon>
    </lineage>
</organism>
<keyword evidence="6 8" id="KW-1133">Transmembrane helix</keyword>
<dbReference type="RefSeq" id="WP_006294022.1">
    <property type="nucleotide sequence ID" value="NZ_BAUP01000138.1"/>
</dbReference>
<feature type="domain" description="MacB-like periplasmic core" evidence="10">
    <location>
        <begin position="31"/>
        <end position="243"/>
    </location>
</feature>
<feature type="transmembrane region" description="Helical" evidence="8">
    <location>
        <begin position="313"/>
        <end position="340"/>
    </location>
</feature>
<evidence type="ECO:0000256" key="8">
    <source>
        <dbReference type="SAM" id="Phobius"/>
    </source>
</evidence>
<dbReference type="GO" id="GO:0044874">
    <property type="term" value="P:lipoprotein localization to outer membrane"/>
    <property type="evidence" value="ECO:0007669"/>
    <property type="project" value="TreeGrafter"/>
</dbReference>
<dbReference type="InterPro" id="IPR025857">
    <property type="entry name" value="MacB_PCD"/>
</dbReference>
<dbReference type="InterPro" id="IPR051447">
    <property type="entry name" value="Lipoprotein-release_system"/>
</dbReference>
<feature type="transmembrane region" description="Helical" evidence="8">
    <location>
        <begin position="379"/>
        <end position="398"/>
    </location>
</feature>
<dbReference type="PANTHER" id="PTHR30489:SF0">
    <property type="entry name" value="LIPOPROTEIN-RELEASING SYSTEM TRANSMEMBRANE PROTEIN LOLE"/>
    <property type="match status" value="1"/>
</dbReference>
<evidence type="ECO:0000313" key="12">
    <source>
        <dbReference type="Proteomes" id="UP000024842"/>
    </source>
</evidence>
<dbReference type="InterPro" id="IPR011925">
    <property type="entry name" value="LolCE_TM"/>
</dbReference>
<feature type="transmembrane region" description="Helical" evidence="8">
    <location>
        <begin position="270"/>
        <end position="293"/>
    </location>
</feature>
<evidence type="ECO:0000256" key="3">
    <source>
        <dbReference type="ARBA" id="ARBA00022448"/>
    </source>
</evidence>
<keyword evidence="7 8" id="KW-0472">Membrane</keyword>
<evidence type="ECO:0000256" key="5">
    <source>
        <dbReference type="ARBA" id="ARBA00022692"/>
    </source>
</evidence>
<dbReference type="OrthoDB" id="9808461at2"/>
<dbReference type="EMBL" id="BAUP01000138">
    <property type="protein sequence ID" value="GAJ46778.1"/>
    <property type="molecule type" value="Genomic_DNA"/>
</dbReference>
<keyword evidence="5 8" id="KW-0812">Transmembrane</keyword>
<comment type="similarity">
    <text evidence="2">Belongs to the ABC-4 integral membrane protein family. LolC/E subfamily.</text>
</comment>
<dbReference type="AlphaFoldDB" id="A0A023E022"/>
<dbReference type="GO" id="GO:0098797">
    <property type="term" value="C:plasma membrane protein complex"/>
    <property type="evidence" value="ECO:0007669"/>
    <property type="project" value="TreeGrafter"/>
</dbReference>
<gene>
    <name evidence="11" type="ORF">HE1_01117</name>
</gene>
<dbReference type="PANTHER" id="PTHR30489">
    <property type="entry name" value="LIPOPROTEIN-RELEASING SYSTEM TRANSMEMBRANE PROTEIN LOLE"/>
    <property type="match status" value="1"/>
</dbReference>
<evidence type="ECO:0000313" key="11">
    <source>
        <dbReference type="EMBL" id="GAJ46778.1"/>
    </source>
</evidence>
<dbReference type="NCBIfam" id="TIGR02212">
    <property type="entry name" value="lolCE"/>
    <property type="match status" value="1"/>
</dbReference>
<feature type="transmembrane region" description="Helical" evidence="8">
    <location>
        <begin position="21"/>
        <end position="48"/>
    </location>
</feature>
<keyword evidence="12" id="KW-1185">Reference proteome</keyword>
<evidence type="ECO:0000256" key="7">
    <source>
        <dbReference type="ARBA" id="ARBA00023136"/>
    </source>
</evidence>
<evidence type="ECO:0000256" key="4">
    <source>
        <dbReference type="ARBA" id="ARBA00022475"/>
    </source>
</evidence>
<dbReference type="GO" id="GO:0042953">
    <property type="term" value="P:lipoprotein transport"/>
    <property type="evidence" value="ECO:0007669"/>
    <property type="project" value="InterPro"/>
</dbReference>
<dbReference type="STRING" id="1427503.HE1_01117"/>
<evidence type="ECO:0000259" key="9">
    <source>
        <dbReference type="Pfam" id="PF02687"/>
    </source>
</evidence>
<dbReference type="Proteomes" id="UP000024842">
    <property type="component" value="Unassembled WGS sequence"/>
</dbReference>
<dbReference type="InterPro" id="IPR003838">
    <property type="entry name" value="ABC3_permease_C"/>
</dbReference>
<keyword evidence="3" id="KW-0813">Transport</keyword>
<feature type="domain" description="ABC3 transporter permease C-terminal" evidence="9">
    <location>
        <begin position="273"/>
        <end position="406"/>
    </location>
</feature>
<evidence type="ECO:0000256" key="1">
    <source>
        <dbReference type="ARBA" id="ARBA00004651"/>
    </source>
</evidence>
<keyword evidence="11" id="KW-0449">Lipoprotein</keyword>
<name>A0A023E022_9PROT</name>
<evidence type="ECO:0000256" key="6">
    <source>
        <dbReference type="ARBA" id="ARBA00022989"/>
    </source>
</evidence>
<keyword evidence="4" id="KW-1003">Cell membrane</keyword>
<reference evidence="11 12" key="1">
    <citation type="journal article" date="2014" name="FEMS Microbiol. Lett.">
        <title>Draft genome sequences of three Holospora species (Holospora obtusa, Holospora undulata, and Holospora elegans), endonuclear symbiotic bacteria of the ciliate Paramecium caudatum.</title>
        <authorList>
            <person name="Dohra H."/>
            <person name="Tanaka K."/>
            <person name="Suzuki T."/>
            <person name="Fujishima M."/>
            <person name="Suzuki H."/>
        </authorList>
    </citation>
    <scope>NUCLEOTIDE SEQUENCE [LARGE SCALE GENOMIC DNA]</scope>
    <source>
        <strain evidence="11 12">E1</strain>
    </source>
</reference>
<comment type="caution">
    <text evidence="11">The sequence shown here is derived from an EMBL/GenBank/DDBJ whole genome shotgun (WGS) entry which is preliminary data.</text>
</comment>